<dbReference type="PANTHER" id="PTHR43976">
    <property type="entry name" value="SHORT CHAIN DEHYDROGENASE"/>
    <property type="match status" value="1"/>
</dbReference>
<evidence type="ECO:0000256" key="1">
    <source>
        <dbReference type="ARBA" id="ARBA00006484"/>
    </source>
</evidence>
<gene>
    <name evidence="5" type="ORF">BP6252_13968</name>
</gene>
<dbReference type="InterPro" id="IPR036291">
    <property type="entry name" value="NAD(P)-bd_dom_sf"/>
</dbReference>
<dbReference type="EMBL" id="PDLM01000028">
    <property type="protein sequence ID" value="RDW56784.1"/>
    <property type="molecule type" value="Genomic_DNA"/>
</dbReference>
<sequence>MSSSRMWYISGANTGLGLELALKALQEGDKVIAAVRSLSNTPEVLKQFDVQVLQFNLNVLVNNAAYAYMGAIEKSEDAEVKAQFDTNVFAVLRLIRSMVPHFRTQGNETIMNLSSLSGLRGYTSNGIYCATKFAIEGLTQSLAMEVAPFGISAVIVEPGYFRTSLTPKTVEEYAGILGNIDCDEGE</sequence>
<dbReference type="InterPro" id="IPR002347">
    <property type="entry name" value="SDR_fam"/>
</dbReference>
<organism evidence="5 6">
    <name type="scientific">Coleophoma cylindrospora</name>
    <dbReference type="NCBI Taxonomy" id="1849047"/>
    <lineage>
        <taxon>Eukaryota</taxon>
        <taxon>Fungi</taxon>
        <taxon>Dikarya</taxon>
        <taxon>Ascomycota</taxon>
        <taxon>Pezizomycotina</taxon>
        <taxon>Leotiomycetes</taxon>
        <taxon>Helotiales</taxon>
        <taxon>Dermateaceae</taxon>
        <taxon>Coleophoma</taxon>
    </lineage>
</organism>
<evidence type="ECO:0000256" key="3">
    <source>
        <dbReference type="ARBA" id="ARBA00023002"/>
    </source>
</evidence>
<dbReference type="GO" id="GO:0016491">
    <property type="term" value="F:oxidoreductase activity"/>
    <property type="evidence" value="ECO:0007669"/>
    <property type="project" value="UniProtKB-KW"/>
</dbReference>
<evidence type="ECO:0000313" key="6">
    <source>
        <dbReference type="Proteomes" id="UP000256645"/>
    </source>
</evidence>
<dbReference type="PRINTS" id="PR00080">
    <property type="entry name" value="SDRFAMILY"/>
</dbReference>
<dbReference type="Proteomes" id="UP000256645">
    <property type="component" value="Unassembled WGS sequence"/>
</dbReference>
<dbReference type="PRINTS" id="PR00081">
    <property type="entry name" value="GDHRDH"/>
</dbReference>
<reference evidence="5 6" key="1">
    <citation type="journal article" date="2018" name="IMA Fungus">
        <title>IMA Genome-F 9: Draft genome sequence of Annulohypoxylon stygium, Aspergillus mulundensis, Berkeleyomyces basicola (syn. Thielaviopsis basicola), Ceratocystis smalleyi, two Cercospora beticola strains, Coleophoma cylindrospora, Fusarium fracticaudum, Phialophora cf. hyalina, and Morchella septimelata.</title>
        <authorList>
            <person name="Wingfield B.D."/>
            <person name="Bills G.F."/>
            <person name="Dong Y."/>
            <person name="Huang W."/>
            <person name="Nel W.J."/>
            <person name="Swalarsk-Parry B.S."/>
            <person name="Vaghefi N."/>
            <person name="Wilken P.M."/>
            <person name="An Z."/>
            <person name="de Beer Z.W."/>
            <person name="De Vos L."/>
            <person name="Chen L."/>
            <person name="Duong T.A."/>
            <person name="Gao Y."/>
            <person name="Hammerbacher A."/>
            <person name="Kikkert J.R."/>
            <person name="Li Y."/>
            <person name="Li H."/>
            <person name="Li K."/>
            <person name="Li Q."/>
            <person name="Liu X."/>
            <person name="Ma X."/>
            <person name="Naidoo K."/>
            <person name="Pethybridge S.J."/>
            <person name="Sun J."/>
            <person name="Steenkamp E.T."/>
            <person name="van der Nest M.A."/>
            <person name="van Wyk S."/>
            <person name="Wingfield M.J."/>
            <person name="Xiong C."/>
            <person name="Yue Q."/>
            <person name="Zhang X."/>
        </authorList>
    </citation>
    <scope>NUCLEOTIDE SEQUENCE [LARGE SCALE GENOMIC DNA]</scope>
    <source>
        <strain evidence="5 6">BP6252</strain>
    </source>
</reference>
<keyword evidence="2" id="KW-0521">NADP</keyword>
<evidence type="ECO:0000256" key="4">
    <source>
        <dbReference type="RuleBase" id="RU000363"/>
    </source>
</evidence>
<name>A0A3D8Q5U3_9HELO</name>
<proteinExistence type="inferred from homology"/>
<comment type="caution">
    <text evidence="5">The sequence shown here is derived from an EMBL/GenBank/DDBJ whole genome shotgun (WGS) entry which is preliminary data.</text>
</comment>
<dbReference type="Gene3D" id="3.40.50.720">
    <property type="entry name" value="NAD(P)-binding Rossmann-like Domain"/>
    <property type="match status" value="1"/>
</dbReference>
<dbReference type="PANTHER" id="PTHR43976:SF16">
    <property type="entry name" value="SHORT-CHAIN DEHYDROGENASE_REDUCTASE FAMILY PROTEIN"/>
    <property type="match status" value="1"/>
</dbReference>
<evidence type="ECO:0000313" key="5">
    <source>
        <dbReference type="EMBL" id="RDW56784.1"/>
    </source>
</evidence>
<dbReference type="OrthoDB" id="1274115at2759"/>
<protein>
    <submittedName>
        <fullName evidence="5">Uncharacterized protein</fullName>
    </submittedName>
</protein>
<dbReference type="Pfam" id="PF00106">
    <property type="entry name" value="adh_short"/>
    <property type="match status" value="1"/>
</dbReference>
<keyword evidence="3" id="KW-0560">Oxidoreductase</keyword>
<keyword evidence="6" id="KW-1185">Reference proteome</keyword>
<dbReference type="PROSITE" id="PS00061">
    <property type="entry name" value="ADH_SHORT"/>
    <property type="match status" value="1"/>
</dbReference>
<dbReference type="AlphaFoldDB" id="A0A3D8Q5U3"/>
<comment type="similarity">
    <text evidence="1 4">Belongs to the short-chain dehydrogenases/reductases (SDR) family.</text>
</comment>
<evidence type="ECO:0000256" key="2">
    <source>
        <dbReference type="ARBA" id="ARBA00022857"/>
    </source>
</evidence>
<accession>A0A3D8Q5U3</accession>
<dbReference type="SUPFAM" id="SSF51735">
    <property type="entry name" value="NAD(P)-binding Rossmann-fold domains"/>
    <property type="match status" value="1"/>
</dbReference>
<dbReference type="InterPro" id="IPR051911">
    <property type="entry name" value="SDR_oxidoreductase"/>
</dbReference>
<dbReference type="InterPro" id="IPR020904">
    <property type="entry name" value="Sc_DH/Rdtase_CS"/>
</dbReference>
<dbReference type="STRING" id="1849047.A0A3D8Q5U3"/>